<feature type="region of interest" description="Disordered" evidence="1">
    <location>
        <begin position="138"/>
        <end position="168"/>
    </location>
</feature>
<feature type="domain" description="TFIIS central" evidence="2">
    <location>
        <begin position="701"/>
        <end position="821"/>
    </location>
</feature>
<sequence>MKRNTGRLYKLNKDGGRHMQASQITQDSNNPLRKGMPRRPLFMKEITLIGEASETPQNPDKESRELSSEEDHMNFTDFDAVLEQSCMKREDVLKTPEIVGKLQKFSNRETGSEDQTVDKAALLGEWKEDVLAREEKSLSWKEPAAYQHEKRPCAQSPTPEEGQQGGTLAFPMKNVGQILEKESILSKRGSLWSSEDDTQGKRGKAKSGCAAAQTVLSRTRKTNVMTKACCVVLEDISCKIEAKGRSHSMPPKARALSTKNQKRNADKLKKLQAILKDVVEKSSLQKQRKTIQVESVVTLLANENVKEKKNFPKLNNSAELTIFSGVMGSGKVNSHYEKQEKGTSDSDIDKLCDQGVFARLSLVDFKGGDAAQPEPIKFLSTSHGKTPEMEKTKSAGSSDAFCSRTKFSKRPVGELSVSALPSEDDCGDPRQDRSDFEPGSISPFSGGDDRARAVEGGIPFRALPTGTVSPHPSPWDKKEIEEEEAVGDQAGSACSLGDRDEGDCWFLLKVEEVVEVAAAAKVVEEEEDRLRELERGGLSFGCSPGLPQPEKESTCQPLLDDVGALQPSEDGKRRTSRRHKETGKGEVSRGEDNVIPQPSKEKSPAGKFSGSAVKLLGTPSSDNQGALSLGRIPELEDSARDKGKKNKATYVSRSSESAEKGKPRSGKKPSSLDGTKTKKETRKPPTSVTPIPSALISQEQTRQMVVDALRETLQKRLDASPEVKVETNTVSRVAKKVERELFRLFCCAGPHYKNKYRSLLFNLKSAENQQLFRKVMQGEITPRRLVQMTSLEMAPQELVEWRARENRRVLEIIKKEEREAPQHCTAKFTHKGIVEIHREEEEDGMPQEILELQLHLEEDSSSEIPTAPARDPGRKIGGRERQFKLSACKATLNQKEKLPKHSHSSIMCSEDKGRPLEEDSPDSSGIPKKTRRVERQSRSRAIWKGLLQMFSVKQFMAKAYLVSGSSPRLAQVLPDLLWSRGCIIPDNVWAYLDSIWPSSSKDTAMIRFQPSISRDLRYYRMLYTYLNDKQRYGIVDSHQVEIFVVPVAAHQPVPSQLRPLSGQGLSPSHPSLLLGLILPKRTSVRSLETAAASPAPEAQTEAARLRNPTKTGPCPPAPQADPNHRQPPGSLCGDEAQGENPTPRGELFTLDTLFSLTEQLGRQMLQVEPSWGPGEGPSNGAGQSSASDPCRQLVLKCTFQDQHLTPQAMTIVSRARTRDSDSLAACRSHLHLPPAANGSHVSAWEGEACSARRRRHTLAGLPPFKDSKCQNRYRQYSTAVTAEKGKGGGRREMEQCGKTRHVLLKEELSRKKEKGGRDPFQKGCR</sequence>
<evidence type="ECO:0000256" key="1">
    <source>
        <dbReference type="SAM" id="MobiDB-lite"/>
    </source>
</evidence>
<dbReference type="Pfam" id="PF07500">
    <property type="entry name" value="TFIIS_M"/>
    <property type="match status" value="1"/>
</dbReference>
<feature type="region of interest" description="Disordered" evidence="1">
    <location>
        <begin position="1167"/>
        <end position="1187"/>
    </location>
</feature>
<dbReference type="Pfam" id="PF07744">
    <property type="entry name" value="SPOC"/>
    <property type="match status" value="1"/>
</dbReference>
<dbReference type="OrthoDB" id="1884872at2759"/>
<dbReference type="SMART" id="SM00510">
    <property type="entry name" value="TFS2M"/>
    <property type="match status" value="1"/>
</dbReference>
<dbReference type="GO" id="GO:0006351">
    <property type="term" value="P:DNA-templated transcription"/>
    <property type="evidence" value="ECO:0007669"/>
    <property type="project" value="InterPro"/>
</dbReference>
<organism evidence="3 4">
    <name type="scientific">Phrynocephalus forsythii</name>
    <dbReference type="NCBI Taxonomy" id="171643"/>
    <lineage>
        <taxon>Eukaryota</taxon>
        <taxon>Metazoa</taxon>
        <taxon>Chordata</taxon>
        <taxon>Craniata</taxon>
        <taxon>Vertebrata</taxon>
        <taxon>Euteleostomi</taxon>
        <taxon>Lepidosauria</taxon>
        <taxon>Squamata</taxon>
        <taxon>Bifurcata</taxon>
        <taxon>Unidentata</taxon>
        <taxon>Episquamata</taxon>
        <taxon>Toxicofera</taxon>
        <taxon>Iguania</taxon>
        <taxon>Acrodonta</taxon>
        <taxon>Agamidae</taxon>
        <taxon>Agaminae</taxon>
        <taxon>Phrynocephalus</taxon>
    </lineage>
</organism>
<feature type="region of interest" description="Disordered" evidence="1">
    <location>
        <begin position="1"/>
        <end position="72"/>
    </location>
</feature>
<dbReference type="PANTHER" id="PTHR11477">
    <property type="entry name" value="TRANSCRIPTION FACTOR S-II ZINC FINGER DOMAIN-CONTAINING PROTEIN"/>
    <property type="match status" value="1"/>
</dbReference>
<dbReference type="InterPro" id="IPR036575">
    <property type="entry name" value="TFIIS_cen_dom_sf"/>
</dbReference>
<dbReference type="SUPFAM" id="SSF46942">
    <property type="entry name" value="Elongation factor TFIIS domain 2"/>
    <property type="match status" value="1"/>
</dbReference>
<comment type="caution">
    <text evidence="3">The sequence shown here is derived from an EMBL/GenBank/DDBJ whole genome shotgun (WGS) entry which is preliminary data.</text>
</comment>
<dbReference type="PROSITE" id="PS51321">
    <property type="entry name" value="TFIIS_CENTRAL"/>
    <property type="match status" value="1"/>
</dbReference>
<feature type="region of interest" description="Disordered" evidence="1">
    <location>
        <begin position="376"/>
        <end position="400"/>
    </location>
</feature>
<dbReference type="GO" id="GO:0005634">
    <property type="term" value="C:nucleus"/>
    <property type="evidence" value="ECO:0007669"/>
    <property type="project" value="TreeGrafter"/>
</dbReference>
<accession>A0A9Q0X7C4</accession>
<dbReference type="EMBL" id="JAPFRF010000023">
    <property type="protein sequence ID" value="KAJ7304404.1"/>
    <property type="molecule type" value="Genomic_DNA"/>
</dbReference>
<reference evidence="3" key="1">
    <citation type="journal article" date="2023" name="DNA Res.">
        <title>Chromosome-level genome assembly of Phrynocephalus forsythii using third-generation DNA sequencing and Hi-C analysis.</title>
        <authorList>
            <person name="Qi Y."/>
            <person name="Zhao W."/>
            <person name="Zhao Y."/>
            <person name="Niu C."/>
            <person name="Cao S."/>
            <person name="Zhang Y."/>
        </authorList>
    </citation>
    <scope>NUCLEOTIDE SEQUENCE</scope>
    <source>
        <tissue evidence="3">Muscle</tissue>
    </source>
</reference>
<protein>
    <recommendedName>
        <fullName evidence="2">TFIIS central domain-containing protein</fullName>
    </recommendedName>
</protein>
<feature type="compositionally biased region" description="Basic and acidic residues" evidence="1">
    <location>
        <begin position="1283"/>
        <end position="1325"/>
    </location>
</feature>
<feature type="region of interest" description="Disordered" evidence="1">
    <location>
        <begin position="894"/>
        <end position="933"/>
    </location>
</feature>
<evidence type="ECO:0000313" key="3">
    <source>
        <dbReference type="EMBL" id="KAJ7304404.1"/>
    </source>
</evidence>
<feature type="region of interest" description="Disordered" evidence="1">
    <location>
        <begin position="1087"/>
        <end position="1146"/>
    </location>
</feature>
<dbReference type="Gene3D" id="1.10.472.30">
    <property type="entry name" value="Transcription elongation factor S-II, central domain"/>
    <property type="match status" value="1"/>
</dbReference>
<feature type="region of interest" description="Disordered" evidence="1">
    <location>
        <begin position="858"/>
        <end position="877"/>
    </location>
</feature>
<dbReference type="InterPro" id="IPR012921">
    <property type="entry name" value="SPOC_C"/>
</dbReference>
<gene>
    <name evidence="3" type="ORF">JRQ81_011961</name>
</gene>
<feature type="compositionally biased region" description="Basic and acidic residues" evidence="1">
    <location>
        <begin position="582"/>
        <end position="592"/>
    </location>
</feature>
<feature type="region of interest" description="Disordered" evidence="1">
    <location>
        <begin position="1282"/>
        <end position="1325"/>
    </location>
</feature>
<feature type="compositionally biased region" description="Basic and acidic residues" evidence="1">
    <location>
        <begin position="59"/>
        <end position="72"/>
    </location>
</feature>
<dbReference type="PANTHER" id="PTHR11477:SF13">
    <property type="entry name" value="DEATH-INDUCER OBLITERATOR 1"/>
    <property type="match status" value="1"/>
</dbReference>
<dbReference type="InterPro" id="IPR003618">
    <property type="entry name" value="TFIIS_cen_dom"/>
</dbReference>
<feature type="region of interest" description="Disordered" evidence="1">
    <location>
        <begin position="189"/>
        <end position="208"/>
    </location>
</feature>
<dbReference type="Proteomes" id="UP001142489">
    <property type="component" value="Unassembled WGS sequence"/>
</dbReference>
<evidence type="ECO:0000259" key="2">
    <source>
        <dbReference type="PROSITE" id="PS51321"/>
    </source>
</evidence>
<name>A0A9Q0X7C4_9SAUR</name>
<feature type="region of interest" description="Disordered" evidence="1">
    <location>
        <begin position="418"/>
        <end position="452"/>
    </location>
</feature>
<keyword evidence="4" id="KW-1185">Reference proteome</keyword>
<feature type="compositionally biased region" description="Basic and acidic residues" evidence="1">
    <location>
        <begin position="427"/>
        <end position="436"/>
    </location>
</feature>
<feature type="region of interest" description="Disordered" evidence="1">
    <location>
        <begin position="561"/>
        <end position="696"/>
    </location>
</feature>
<proteinExistence type="predicted"/>
<feature type="compositionally biased region" description="Polar residues" evidence="1">
    <location>
        <begin position="20"/>
        <end position="31"/>
    </location>
</feature>
<evidence type="ECO:0000313" key="4">
    <source>
        <dbReference type="Proteomes" id="UP001142489"/>
    </source>
</evidence>